<protein>
    <recommendedName>
        <fullName evidence="2 5">Methionyl-tRNA formyltransferase</fullName>
        <ecNumber evidence="2 5">2.1.2.9</ecNumber>
    </recommendedName>
</protein>
<dbReference type="HAMAP" id="MF_00182">
    <property type="entry name" value="Formyl_trans"/>
    <property type="match status" value="1"/>
</dbReference>
<dbReference type="Gene3D" id="3.40.50.12230">
    <property type="match status" value="1"/>
</dbReference>
<comment type="caution">
    <text evidence="8">The sequence shown here is derived from an EMBL/GenBank/DDBJ whole genome shotgun (WGS) entry which is preliminary data.</text>
</comment>
<dbReference type="InterPro" id="IPR036477">
    <property type="entry name" value="Formyl_transf_N_sf"/>
</dbReference>
<organism evidence="8 9">
    <name type="scientific">SAR86 cluster bacterium</name>
    <dbReference type="NCBI Taxonomy" id="2030880"/>
    <lineage>
        <taxon>Bacteria</taxon>
        <taxon>Pseudomonadati</taxon>
        <taxon>Pseudomonadota</taxon>
        <taxon>Gammaproteobacteria</taxon>
        <taxon>SAR86 cluster</taxon>
    </lineage>
</organism>
<dbReference type="InterPro" id="IPR002376">
    <property type="entry name" value="Formyl_transf_N"/>
</dbReference>
<evidence type="ECO:0000313" key="9">
    <source>
        <dbReference type="Proteomes" id="UP000253307"/>
    </source>
</evidence>
<feature type="binding site" evidence="5">
    <location>
        <begin position="112"/>
        <end position="115"/>
    </location>
    <ligand>
        <name>(6S)-5,6,7,8-tetrahydrofolate</name>
        <dbReference type="ChEBI" id="CHEBI:57453"/>
    </ligand>
</feature>
<keyword evidence="3 5" id="KW-0808">Transferase</keyword>
<dbReference type="PANTHER" id="PTHR11138">
    <property type="entry name" value="METHIONYL-TRNA FORMYLTRANSFERASE"/>
    <property type="match status" value="1"/>
</dbReference>
<evidence type="ECO:0000259" key="6">
    <source>
        <dbReference type="Pfam" id="PF00551"/>
    </source>
</evidence>
<evidence type="ECO:0000256" key="5">
    <source>
        <dbReference type="HAMAP-Rule" id="MF_00182"/>
    </source>
</evidence>
<dbReference type="AlphaFoldDB" id="A0A368BU64"/>
<comment type="similarity">
    <text evidence="1 5">Belongs to the Fmt family.</text>
</comment>
<dbReference type="Pfam" id="PF02911">
    <property type="entry name" value="Formyl_trans_C"/>
    <property type="match status" value="1"/>
</dbReference>
<feature type="domain" description="Formyl transferase N-terminal" evidence="6">
    <location>
        <begin position="6"/>
        <end position="175"/>
    </location>
</feature>
<dbReference type="SUPFAM" id="SSF53328">
    <property type="entry name" value="Formyltransferase"/>
    <property type="match status" value="1"/>
</dbReference>
<dbReference type="EC" id="2.1.2.9" evidence="2 5"/>
<dbReference type="EMBL" id="QOPE01000026">
    <property type="protein sequence ID" value="RCL40434.1"/>
    <property type="molecule type" value="Genomic_DNA"/>
</dbReference>
<dbReference type="CDD" id="cd08704">
    <property type="entry name" value="Met_tRNA_FMT_C"/>
    <property type="match status" value="1"/>
</dbReference>
<evidence type="ECO:0000256" key="3">
    <source>
        <dbReference type="ARBA" id="ARBA00022679"/>
    </source>
</evidence>
<comment type="function">
    <text evidence="5">Attaches a formyl group to the free amino group of methionyl-tRNA(fMet). The formyl group appears to play a dual role in the initiator identity of N-formylmethionyl-tRNA by promoting its recognition by IF2 and preventing the misappropriation of this tRNA by the elongation apparatus.</text>
</comment>
<dbReference type="InterPro" id="IPR044135">
    <property type="entry name" value="Met-tRNA-FMT_C"/>
</dbReference>
<feature type="domain" description="Formyl transferase C-terminal" evidence="7">
    <location>
        <begin position="205"/>
        <end position="306"/>
    </location>
</feature>
<dbReference type="NCBIfam" id="TIGR00460">
    <property type="entry name" value="fmt"/>
    <property type="match status" value="1"/>
</dbReference>
<dbReference type="Pfam" id="PF00551">
    <property type="entry name" value="Formyl_trans_N"/>
    <property type="match status" value="1"/>
</dbReference>
<gene>
    <name evidence="5" type="primary">fmt</name>
    <name evidence="8" type="ORF">DBW96_03505</name>
</gene>
<sequence>MKNKLKIVFAGSPKSSSTILQSLIDNSNVEVPCVISQEPKRAKRGNKLLPTEVAIKAAENGIDLLEPRALDEIKESITGYDFDFLLVAAYGKILPGWMLSAPVYEPINVHYSILPKHRGASPIQSTILAGDTTAGISIMKMTKGMDEGPIYKKFKIDIKELDKEELEDKLSVIAAKNITSVLSEIKNKNIRPIDQNEDDASYCKKIKKESGLIDLQKDNAEKILLKFRAYKGWPGVFFRYKNVDIKIHGLMLLDPNDDIHMEHSGSIFKVTRDGLIIKTRDSKIVITHLQMPGKKVINKSDIYNAYSNYFE</sequence>
<proteinExistence type="inferred from homology"/>
<dbReference type="CDD" id="cd08646">
    <property type="entry name" value="FMT_core_Met-tRNA-FMT_N"/>
    <property type="match status" value="1"/>
</dbReference>
<keyword evidence="4 5" id="KW-0648">Protein biosynthesis</keyword>
<evidence type="ECO:0000256" key="1">
    <source>
        <dbReference type="ARBA" id="ARBA00010699"/>
    </source>
</evidence>
<evidence type="ECO:0000256" key="4">
    <source>
        <dbReference type="ARBA" id="ARBA00022917"/>
    </source>
</evidence>
<dbReference type="InterPro" id="IPR001555">
    <property type="entry name" value="GART_AS"/>
</dbReference>
<dbReference type="PROSITE" id="PS00373">
    <property type="entry name" value="GART"/>
    <property type="match status" value="1"/>
</dbReference>
<dbReference type="InterPro" id="IPR011034">
    <property type="entry name" value="Formyl_transferase-like_C_sf"/>
</dbReference>
<dbReference type="InterPro" id="IPR005793">
    <property type="entry name" value="Formyl_trans_C"/>
</dbReference>
<dbReference type="Proteomes" id="UP000253307">
    <property type="component" value="Unassembled WGS sequence"/>
</dbReference>
<evidence type="ECO:0000259" key="7">
    <source>
        <dbReference type="Pfam" id="PF02911"/>
    </source>
</evidence>
<dbReference type="SUPFAM" id="SSF50486">
    <property type="entry name" value="FMT C-terminal domain-like"/>
    <property type="match status" value="1"/>
</dbReference>
<dbReference type="GO" id="GO:0004479">
    <property type="term" value="F:methionyl-tRNA formyltransferase activity"/>
    <property type="evidence" value="ECO:0007669"/>
    <property type="project" value="UniProtKB-UniRule"/>
</dbReference>
<comment type="catalytic activity">
    <reaction evidence="5">
        <text>L-methionyl-tRNA(fMet) + (6R)-10-formyltetrahydrofolate = N-formyl-L-methionyl-tRNA(fMet) + (6S)-5,6,7,8-tetrahydrofolate + H(+)</text>
        <dbReference type="Rhea" id="RHEA:24380"/>
        <dbReference type="Rhea" id="RHEA-COMP:9952"/>
        <dbReference type="Rhea" id="RHEA-COMP:9953"/>
        <dbReference type="ChEBI" id="CHEBI:15378"/>
        <dbReference type="ChEBI" id="CHEBI:57453"/>
        <dbReference type="ChEBI" id="CHEBI:78530"/>
        <dbReference type="ChEBI" id="CHEBI:78844"/>
        <dbReference type="ChEBI" id="CHEBI:195366"/>
        <dbReference type="EC" id="2.1.2.9"/>
    </reaction>
</comment>
<name>A0A368BU64_9GAMM</name>
<reference evidence="8 9" key="1">
    <citation type="journal article" date="2018" name="Microbiome">
        <title>Fine metagenomic profile of the Mediterranean stratified and mixed water columns revealed by assembly and recruitment.</title>
        <authorList>
            <person name="Haro-Moreno J.M."/>
            <person name="Lopez-Perez M."/>
            <person name="De La Torre J.R."/>
            <person name="Picazo A."/>
            <person name="Camacho A."/>
            <person name="Rodriguez-Valera F."/>
        </authorList>
    </citation>
    <scope>NUCLEOTIDE SEQUENCE [LARGE SCALE GENOMIC DNA]</scope>
    <source>
        <strain evidence="8">MED-G82</strain>
    </source>
</reference>
<evidence type="ECO:0000256" key="2">
    <source>
        <dbReference type="ARBA" id="ARBA00012261"/>
    </source>
</evidence>
<dbReference type="PANTHER" id="PTHR11138:SF5">
    <property type="entry name" value="METHIONYL-TRNA FORMYLTRANSFERASE, MITOCHONDRIAL"/>
    <property type="match status" value="1"/>
</dbReference>
<dbReference type="InterPro" id="IPR041711">
    <property type="entry name" value="Met-tRNA-FMT_N"/>
</dbReference>
<accession>A0A368BU64</accession>
<dbReference type="InterPro" id="IPR005794">
    <property type="entry name" value="Fmt"/>
</dbReference>
<evidence type="ECO:0000313" key="8">
    <source>
        <dbReference type="EMBL" id="RCL40434.1"/>
    </source>
</evidence>